<gene>
    <name evidence="1" type="ORF">BDM02DRAFT_1635491</name>
</gene>
<proteinExistence type="predicted"/>
<keyword evidence="2" id="KW-1185">Reference proteome</keyword>
<evidence type="ECO:0000313" key="2">
    <source>
        <dbReference type="Proteomes" id="UP000886501"/>
    </source>
</evidence>
<comment type="caution">
    <text evidence="1">The sequence shown here is derived from an EMBL/GenBank/DDBJ whole genome shotgun (WGS) entry which is preliminary data.</text>
</comment>
<protein>
    <submittedName>
        <fullName evidence="1">Uncharacterized protein</fullName>
    </submittedName>
</protein>
<organism evidence="1 2">
    <name type="scientific">Thelephora ganbajun</name>
    <name type="common">Ganba fungus</name>
    <dbReference type="NCBI Taxonomy" id="370292"/>
    <lineage>
        <taxon>Eukaryota</taxon>
        <taxon>Fungi</taxon>
        <taxon>Dikarya</taxon>
        <taxon>Basidiomycota</taxon>
        <taxon>Agaricomycotina</taxon>
        <taxon>Agaricomycetes</taxon>
        <taxon>Thelephorales</taxon>
        <taxon>Thelephoraceae</taxon>
        <taxon>Thelephora</taxon>
    </lineage>
</organism>
<reference evidence="1" key="1">
    <citation type="submission" date="2019-10" db="EMBL/GenBank/DDBJ databases">
        <authorList>
            <consortium name="DOE Joint Genome Institute"/>
            <person name="Kuo A."/>
            <person name="Miyauchi S."/>
            <person name="Kiss E."/>
            <person name="Drula E."/>
            <person name="Kohler A."/>
            <person name="Sanchez-Garcia M."/>
            <person name="Andreopoulos B."/>
            <person name="Barry K.W."/>
            <person name="Bonito G."/>
            <person name="Buee M."/>
            <person name="Carver A."/>
            <person name="Chen C."/>
            <person name="Cichocki N."/>
            <person name="Clum A."/>
            <person name="Culley D."/>
            <person name="Crous P.W."/>
            <person name="Fauchery L."/>
            <person name="Girlanda M."/>
            <person name="Hayes R."/>
            <person name="Keri Z."/>
            <person name="Labutti K."/>
            <person name="Lipzen A."/>
            <person name="Lombard V."/>
            <person name="Magnuson J."/>
            <person name="Maillard F."/>
            <person name="Morin E."/>
            <person name="Murat C."/>
            <person name="Nolan M."/>
            <person name="Ohm R."/>
            <person name="Pangilinan J."/>
            <person name="Pereira M."/>
            <person name="Perotto S."/>
            <person name="Peter M."/>
            <person name="Riley R."/>
            <person name="Sitrit Y."/>
            <person name="Stielow B."/>
            <person name="Szollosi G."/>
            <person name="Zifcakova L."/>
            <person name="Stursova M."/>
            <person name="Spatafora J.W."/>
            <person name="Tedersoo L."/>
            <person name="Vaario L.-M."/>
            <person name="Yamada A."/>
            <person name="Yan M."/>
            <person name="Wang P."/>
            <person name="Xu J."/>
            <person name="Bruns T."/>
            <person name="Baldrian P."/>
            <person name="Vilgalys R."/>
            <person name="Henrissat B."/>
            <person name="Grigoriev I.V."/>
            <person name="Hibbett D."/>
            <person name="Nagy L.G."/>
            <person name="Martin F.M."/>
        </authorList>
    </citation>
    <scope>NUCLEOTIDE SEQUENCE</scope>
    <source>
        <strain evidence="1">P2</strain>
    </source>
</reference>
<dbReference type="Proteomes" id="UP000886501">
    <property type="component" value="Unassembled WGS sequence"/>
</dbReference>
<dbReference type="EMBL" id="MU117963">
    <property type="protein sequence ID" value="KAF9653655.1"/>
    <property type="molecule type" value="Genomic_DNA"/>
</dbReference>
<sequence length="133" mass="14483">MTRTERSISPRAIIKDRSESKSGMDKALRKGGAGGHNWGNINEEYLLEAEALDDQQQEPVANKGVYPATLSTSRHSPASLPEKSVDKPELTRRTSVTSEEDRSAAREVRKRALKDGVDLASIARSSVAVSSSF</sequence>
<accession>A0ACB6ZW82</accession>
<name>A0ACB6ZW82_THEGA</name>
<reference evidence="1" key="2">
    <citation type="journal article" date="2020" name="Nat. Commun.">
        <title>Large-scale genome sequencing of mycorrhizal fungi provides insights into the early evolution of symbiotic traits.</title>
        <authorList>
            <person name="Miyauchi S."/>
            <person name="Kiss E."/>
            <person name="Kuo A."/>
            <person name="Drula E."/>
            <person name="Kohler A."/>
            <person name="Sanchez-Garcia M."/>
            <person name="Morin E."/>
            <person name="Andreopoulos B."/>
            <person name="Barry K.W."/>
            <person name="Bonito G."/>
            <person name="Buee M."/>
            <person name="Carver A."/>
            <person name="Chen C."/>
            <person name="Cichocki N."/>
            <person name="Clum A."/>
            <person name="Culley D."/>
            <person name="Crous P.W."/>
            <person name="Fauchery L."/>
            <person name="Girlanda M."/>
            <person name="Hayes R.D."/>
            <person name="Keri Z."/>
            <person name="LaButti K."/>
            <person name="Lipzen A."/>
            <person name="Lombard V."/>
            <person name="Magnuson J."/>
            <person name="Maillard F."/>
            <person name="Murat C."/>
            <person name="Nolan M."/>
            <person name="Ohm R.A."/>
            <person name="Pangilinan J."/>
            <person name="Pereira M.F."/>
            <person name="Perotto S."/>
            <person name="Peter M."/>
            <person name="Pfister S."/>
            <person name="Riley R."/>
            <person name="Sitrit Y."/>
            <person name="Stielow J.B."/>
            <person name="Szollosi G."/>
            <person name="Zifcakova L."/>
            <person name="Stursova M."/>
            <person name="Spatafora J.W."/>
            <person name="Tedersoo L."/>
            <person name="Vaario L.M."/>
            <person name="Yamada A."/>
            <person name="Yan M."/>
            <person name="Wang P."/>
            <person name="Xu J."/>
            <person name="Bruns T."/>
            <person name="Baldrian P."/>
            <person name="Vilgalys R."/>
            <person name="Dunand C."/>
            <person name="Henrissat B."/>
            <person name="Grigoriev I.V."/>
            <person name="Hibbett D."/>
            <person name="Nagy L.G."/>
            <person name="Martin F.M."/>
        </authorList>
    </citation>
    <scope>NUCLEOTIDE SEQUENCE</scope>
    <source>
        <strain evidence="1">P2</strain>
    </source>
</reference>
<evidence type="ECO:0000313" key="1">
    <source>
        <dbReference type="EMBL" id="KAF9653655.1"/>
    </source>
</evidence>